<accession>A0ABZ1HR45</accession>
<evidence type="ECO:0000256" key="3">
    <source>
        <dbReference type="SAM" id="MobiDB-lite"/>
    </source>
</evidence>
<dbReference type="InterPro" id="IPR009057">
    <property type="entry name" value="Homeodomain-like_sf"/>
</dbReference>
<dbReference type="EMBL" id="CP109135">
    <property type="protein sequence ID" value="WSD21072.1"/>
    <property type="molecule type" value="Genomic_DNA"/>
</dbReference>
<dbReference type="PANTHER" id="PTHR30055">
    <property type="entry name" value="HTH-TYPE TRANSCRIPTIONAL REGULATOR RUTR"/>
    <property type="match status" value="1"/>
</dbReference>
<dbReference type="Gene3D" id="1.10.357.10">
    <property type="entry name" value="Tetracycline Repressor, domain 2"/>
    <property type="match status" value="1"/>
</dbReference>
<dbReference type="Proteomes" id="UP001340816">
    <property type="component" value="Chromosome"/>
</dbReference>
<dbReference type="SUPFAM" id="SSF46689">
    <property type="entry name" value="Homeodomain-like"/>
    <property type="match status" value="1"/>
</dbReference>
<gene>
    <name evidence="5" type="ORF">OHB35_51885</name>
</gene>
<dbReference type="PRINTS" id="PR00455">
    <property type="entry name" value="HTHTETR"/>
</dbReference>
<feature type="region of interest" description="Disordered" evidence="3">
    <location>
        <begin position="220"/>
        <end position="251"/>
    </location>
</feature>
<dbReference type="Pfam" id="PF00440">
    <property type="entry name" value="TetR_N"/>
    <property type="match status" value="1"/>
</dbReference>
<organism evidence="5 6">
    <name type="scientific">Streptomyces phaeochromogenes</name>
    <dbReference type="NCBI Taxonomy" id="1923"/>
    <lineage>
        <taxon>Bacteria</taxon>
        <taxon>Bacillati</taxon>
        <taxon>Actinomycetota</taxon>
        <taxon>Actinomycetes</taxon>
        <taxon>Kitasatosporales</taxon>
        <taxon>Streptomycetaceae</taxon>
        <taxon>Streptomyces</taxon>
        <taxon>Streptomyces phaeochromogenes group</taxon>
    </lineage>
</organism>
<feature type="compositionally biased region" description="Low complexity" evidence="3">
    <location>
        <begin position="232"/>
        <end position="251"/>
    </location>
</feature>
<keyword evidence="1 2" id="KW-0238">DNA-binding</keyword>
<dbReference type="InterPro" id="IPR001647">
    <property type="entry name" value="HTH_TetR"/>
</dbReference>
<dbReference type="PANTHER" id="PTHR30055:SF148">
    <property type="entry name" value="TETR-FAMILY TRANSCRIPTIONAL REGULATOR"/>
    <property type="match status" value="1"/>
</dbReference>
<reference evidence="5 6" key="1">
    <citation type="submission" date="2022-10" db="EMBL/GenBank/DDBJ databases">
        <title>The complete genomes of actinobacterial strains from the NBC collection.</title>
        <authorList>
            <person name="Joergensen T.S."/>
            <person name="Alvarez Arevalo M."/>
            <person name="Sterndorff E.B."/>
            <person name="Faurdal D."/>
            <person name="Vuksanovic O."/>
            <person name="Mourched A.-S."/>
            <person name="Charusanti P."/>
            <person name="Shaw S."/>
            <person name="Blin K."/>
            <person name="Weber T."/>
        </authorList>
    </citation>
    <scope>NUCLEOTIDE SEQUENCE [LARGE SCALE GENOMIC DNA]</scope>
    <source>
        <strain evidence="5 6">NBC 01752</strain>
    </source>
</reference>
<dbReference type="InterPro" id="IPR050109">
    <property type="entry name" value="HTH-type_TetR-like_transc_reg"/>
</dbReference>
<evidence type="ECO:0000256" key="1">
    <source>
        <dbReference type="ARBA" id="ARBA00023125"/>
    </source>
</evidence>
<feature type="domain" description="HTH tetR-type" evidence="4">
    <location>
        <begin position="2"/>
        <end position="62"/>
    </location>
</feature>
<proteinExistence type="predicted"/>
<protein>
    <submittedName>
        <fullName evidence="5">TetR/AcrR family transcriptional regulator</fullName>
    </submittedName>
</protein>
<evidence type="ECO:0000313" key="6">
    <source>
        <dbReference type="Proteomes" id="UP001340816"/>
    </source>
</evidence>
<feature type="DNA-binding region" description="H-T-H motif" evidence="2">
    <location>
        <begin position="25"/>
        <end position="44"/>
    </location>
</feature>
<evidence type="ECO:0000313" key="5">
    <source>
        <dbReference type="EMBL" id="WSD21072.1"/>
    </source>
</evidence>
<evidence type="ECO:0000256" key="2">
    <source>
        <dbReference type="PROSITE-ProRule" id="PRU00335"/>
    </source>
</evidence>
<dbReference type="PROSITE" id="PS50977">
    <property type="entry name" value="HTH_TETR_2"/>
    <property type="match status" value="1"/>
</dbReference>
<dbReference type="RefSeq" id="WP_326762626.1">
    <property type="nucleotide sequence ID" value="NZ_CP109135.1"/>
</dbReference>
<sequence length="251" mass="27590">MQRTRNRVLVVARELLPQVGPSGLTYALLAERADVTRQTLYRHWPTRAALLFDLVLEGPDLGTYPQPGNDVRKVATAWLTSLRAGVSVPAVRTAALAVTAQADHDPDSARALVRISEDRHTGFNRLLEPSGIQISDDEFTLLYGPVLARLFLDRGRVRPPVHVQARRNRHHTGRGRVKCQADASRSMLTPWPGSYAAVRGSRRTPLRGLADLDLTPIRRTVASRCPRHGHQPGAAPRGRGRGWSSARPGGP</sequence>
<name>A0ABZ1HR45_STRPH</name>
<keyword evidence="6" id="KW-1185">Reference proteome</keyword>
<evidence type="ECO:0000259" key="4">
    <source>
        <dbReference type="PROSITE" id="PS50977"/>
    </source>
</evidence>